<dbReference type="GO" id="GO:0004177">
    <property type="term" value="F:aminopeptidase activity"/>
    <property type="evidence" value="ECO:0007669"/>
    <property type="project" value="UniProtKB-KW"/>
</dbReference>
<dbReference type="Gene3D" id="3.40.50.1820">
    <property type="entry name" value="alpha/beta hydrolase"/>
    <property type="match status" value="1"/>
</dbReference>
<evidence type="ECO:0000313" key="2">
    <source>
        <dbReference type="EMBL" id="PTF51182.1"/>
    </source>
</evidence>
<keyword evidence="2" id="KW-0031">Aminopeptidase</keyword>
<feature type="non-terminal residue" evidence="2">
    <location>
        <position position="1"/>
    </location>
</feature>
<keyword evidence="2" id="KW-0378">Hydrolase</keyword>
<dbReference type="RefSeq" id="WP_157949204.1">
    <property type="nucleotide sequence ID" value="NZ_PYZR01000637.1"/>
</dbReference>
<dbReference type="SUPFAM" id="SSF53474">
    <property type="entry name" value="alpha/beta-Hydrolases"/>
    <property type="match status" value="1"/>
</dbReference>
<reference evidence="2 3" key="1">
    <citation type="journal article" date="2016" name="Front. Microbiol.">
        <title>Comprehensive Phylogenetic Analysis of Bovine Non-aureus Staphylococci Species Based on Whole-Genome Sequencing.</title>
        <authorList>
            <person name="Naushad S."/>
            <person name="Barkema H.W."/>
            <person name="Luby C."/>
            <person name="Condas L.A."/>
            <person name="Nobrega D.B."/>
            <person name="Carson D.A."/>
            <person name="De Buck J."/>
        </authorList>
    </citation>
    <scope>NUCLEOTIDE SEQUENCE [LARGE SCALE GENOMIC DNA]</scope>
    <source>
        <strain evidence="2 3">SNUC 3829</strain>
    </source>
</reference>
<keyword evidence="2" id="KW-0645">Protease</keyword>
<dbReference type="Pfam" id="PF20434">
    <property type="entry name" value="BD-FAE"/>
    <property type="match status" value="1"/>
</dbReference>
<proteinExistence type="predicted"/>
<name>A0A2T4LJS7_9STAP</name>
<dbReference type="EMBL" id="PYZR01000637">
    <property type="protein sequence ID" value="PTF51182.1"/>
    <property type="molecule type" value="Genomic_DNA"/>
</dbReference>
<comment type="caution">
    <text evidence="2">The sequence shown here is derived from an EMBL/GenBank/DDBJ whole genome shotgun (WGS) entry which is preliminary data.</text>
</comment>
<dbReference type="InterPro" id="IPR049492">
    <property type="entry name" value="BD-FAE-like_dom"/>
</dbReference>
<sequence length="114" mass="13216">YEERVDLRGMLRRMIGHPKKQAAAYQLRDAMQYITPTSPPILIVHGAQDHQVGIHQAYYLAQALNDISLTYRTVYQQQEGHVPRPFALSPVLNQIQQWMSDVEHQTIQDDYAIE</sequence>
<evidence type="ECO:0000259" key="1">
    <source>
        <dbReference type="Pfam" id="PF20434"/>
    </source>
</evidence>
<accession>A0A2T4LJS7</accession>
<feature type="domain" description="BD-FAE-like" evidence="1">
    <location>
        <begin position="12"/>
        <end position="64"/>
    </location>
</feature>
<dbReference type="InterPro" id="IPR029058">
    <property type="entry name" value="AB_hydrolase_fold"/>
</dbReference>
<evidence type="ECO:0000313" key="3">
    <source>
        <dbReference type="Proteomes" id="UP000241208"/>
    </source>
</evidence>
<gene>
    <name evidence="2" type="ORF">BUY34_15130</name>
</gene>
<protein>
    <submittedName>
        <fullName evidence="2">Dipeptidyl aminopeptidase</fullName>
    </submittedName>
</protein>
<dbReference type="Proteomes" id="UP000241208">
    <property type="component" value="Unassembled WGS sequence"/>
</dbReference>
<organism evidence="2 3">
    <name type="scientific">Staphylococcus cohnii</name>
    <dbReference type="NCBI Taxonomy" id="29382"/>
    <lineage>
        <taxon>Bacteria</taxon>
        <taxon>Bacillati</taxon>
        <taxon>Bacillota</taxon>
        <taxon>Bacilli</taxon>
        <taxon>Bacillales</taxon>
        <taxon>Staphylococcaceae</taxon>
        <taxon>Staphylococcus</taxon>
        <taxon>Staphylococcus cohnii species complex</taxon>
    </lineage>
</organism>
<dbReference type="AlphaFoldDB" id="A0A2T4LJS7"/>